<accession>A0A0A7G300</accession>
<proteinExistence type="predicted"/>
<evidence type="ECO:0000313" key="1">
    <source>
        <dbReference type="EMBL" id="AIY85390.1"/>
    </source>
</evidence>
<dbReference type="HOGENOM" id="CLU_1719140_0_0_9"/>
<organism evidence="1 2">
    <name type="scientific">Clostridium baratii str. Sullivan</name>
    <dbReference type="NCBI Taxonomy" id="1415775"/>
    <lineage>
        <taxon>Bacteria</taxon>
        <taxon>Bacillati</taxon>
        <taxon>Bacillota</taxon>
        <taxon>Clostridia</taxon>
        <taxon>Eubacteriales</taxon>
        <taxon>Clostridiaceae</taxon>
        <taxon>Clostridium</taxon>
    </lineage>
</organism>
<keyword evidence="2" id="KW-1185">Reference proteome</keyword>
<dbReference type="AlphaFoldDB" id="A0A0A7G300"/>
<protein>
    <submittedName>
        <fullName evidence="1">Uncharacterized protein</fullName>
    </submittedName>
</protein>
<geneLocation type="plasmid" evidence="1 2">
    <name>pCBJ</name>
</geneLocation>
<dbReference type="RefSeq" id="WP_040113643.1">
    <property type="nucleotide sequence ID" value="NZ_CP006906.1"/>
</dbReference>
<gene>
    <name evidence="1" type="ORF">U729_3143</name>
</gene>
<evidence type="ECO:0000313" key="2">
    <source>
        <dbReference type="Proteomes" id="UP000030635"/>
    </source>
</evidence>
<dbReference type="Proteomes" id="UP000030635">
    <property type="component" value="Plasmid pCBJ"/>
</dbReference>
<name>A0A0A7G300_9CLOT</name>
<reference evidence="1 2" key="1">
    <citation type="journal article" date="2015" name="Infect. Genet. Evol.">
        <title>Genomic sequences of six botulinum neurotoxin-producing strains representing three clostridial species illustrate the mobility and diversity of botulinum neurotoxin genes.</title>
        <authorList>
            <person name="Smith T.J."/>
            <person name="Hill K.K."/>
            <person name="Xie G."/>
            <person name="Foley B.T."/>
            <person name="Williamson C.H."/>
            <person name="Foster J.T."/>
            <person name="Johnson S.L."/>
            <person name="Chertkov O."/>
            <person name="Teshima H."/>
            <person name="Gibbons H.S."/>
            <person name="Johnsky L.A."/>
            <person name="Karavis M.A."/>
            <person name="Smith L.A."/>
        </authorList>
    </citation>
    <scope>NUCLEOTIDE SEQUENCE [LARGE SCALE GENOMIC DNA]</scope>
    <source>
        <strain evidence="1 2">Sullivan</strain>
        <plasmid evidence="1">pCBJ</plasmid>
    </source>
</reference>
<dbReference type="KEGG" id="cbv:U729_3143"/>
<dbReference type="EMBL" id="CP006906">
    <property type="protein sequence ID" value="AIY85390.1"/>
    <property type="molecule type" value="Genomic_DNA"/>
</dbReference>
<sequence>MFDTVNINKAYTITDNVTGNKVEIVNFNASVRVDSGITTDVNIGYPDLYQKNLDEITEEFKKFQANVFSLAVAMGTVGTAINGPATLPETSEVHTSYSSRESQYDALTPVIETLQIEAKKAMDQIVDGLHDIKVNVTPVMEQQYNINPMRRY</sequence>
<keyword evidence="1" id="KW-0614">Plasmid</keyword>